<reference evidence="3" key="1">
    <citation type="journal article" date="2019" name="Curr. Biol.">
        <title>Genome Sequence of Striga asiatica Provides Insight into the Evolution of Plant Parasitism.</title>
        <authorList>
            <person name="Yoshida S."/>
            <person name="Kim S."/>
            <person name="Wafula E.K."/>
            <person name="Tanskanen J."/>
            <person name="Kim Y.M."/>
            <person name="Honaas L."/>
            <person name="Yang Z."/>
            <person name="Spallek T."/>
            <person name="Conn C.E."/>
            <person name="Ichihashi Y."/>
            <person name="Cheong K."/>
            <person name="Cui S."/>
            <person name="Der J.P."/>
            <person name="Gundlach H."/>
            <person name="Jiao Y."/>
            <person name="Hori C."/>
            <person name="Ishida J.K."/>
            <person name="Kasahara H."/>
            <person name="Kiba T."/>
            <person name="Kim M.S."/>
            <person name="Koo N."/>
            <person name="Laohavisit A."/>
            <person name="Lee Y.H."/>
            <person name="Lumba S."/>
            <person name="McCourt P."/>
            <person name="Mortimer J.C."/>
            <person name="Mutuku J.M."/>
            <person name="Nomura T."/>
            <person name="Sasaki-Sekimoto Y."/>
            <person name="Seto Y."/>
            <person name="Wang Y."/>
            <person name="Wakatake T."/>
            <person name="Sakakibara H."/>
            <person name="Demura T."/>
            <person name="Yamaguchi S."/>
            <person name="Yoneyama K."/>
            <person name="Manabe R.I."/>
            <person name="Nelson D.C."/>
            <person name="Schulman A.H."/>
            <person name="Timko M.P."/>
            <person name="dePamphilis C.W."/>
            <person name="Choi D."/>
            <person name="Shirasu K."/>
        </authorList>
    </citation>
    <scope>NUCLEOTIDE SEQUENCE [LARGE SCALE GENOMIC DNA]</scope>
    <source>
        <strain evidence="3">cv. UVA1</strain>
    </source>
</reference>
<dbReference type="AlphaFoldDB" id="A0A5A7Q0P3"/>
<protein>
    <submittedName>
        <fullName evidence="2">Uncharacterized protein</fullName>
    </submittedName>
</protein>
<dbReference type="Proteomes" id="UP000325081">
    <property type="component" value="Unassembled WGS sequence"/>
</dbReference>
<sequence>GGFGKGFVEADTHVVVGRHKSDKDGATANNNEIKSTMEPIPTSDMATDNANGATYQVLDDVFWNDPETLAAIDSILKAVERRISSDDHDACDTYHQHTSGIGVGSAHNGMPQTADKSLNIDVQIDVGQSEHAIGEEIGLHDKGHVTT</sequence>
<name>A0A5A7Q0P3_STRAF</name>
<comment type="caution">
    <text evidence="2">The sequence shown here is derived from an EMBL/GenBank/DDBJ whole genome shotgun (WGS) entry which is preliminary data.</text>
</comment>
<feature type="region of interest" description="Disordered" evidence="1">
    <location>
        <begin position="18"/>
        <end position="41"/>
    </location>
</feature>
<organism evidence="2 3">
    <name type="scientific">Striga asiatica</name>
    <name type="common">Asiatic witchweed</name>
    <name type="synonym">Buchnera asiatica</name>
    <dbReference type="NCBI Taxonomy" id="4170"/>
    <lineage>
        <taxon>Eukaryota</taxon>
        <taxon>Viridiplantae</taxon>
        <taxon>Streptophyta</taxon>
        <taxon>Embryophyta</taxon>
        <taxon>Tracheophyta</taxon>
        <taxon>Spermatophyta</taxon>
        <taxon>Magnoliopsida</taxon>
        <taxon>eudicotyledons</taxon>
        <taxon>Gunneridae</taxon>
        <taxon>Pentapetalae</taxon>
        <taxon>asterids</taxon>
        <taxon>lamiids</taxon>
        <taxon>Lamiales</taxon>
        <taxon>Orobanchaceae</taxon>
        <taxon>Buchnereae</taxon>
        <taxon>Striga</taxon>
    </lineage>
</organism>
<proteinExistence type="predicted"/>
<feature type="non-terminal residue" evidence="2">
    <location>
        <position position="147"/>
    </location>
</feature>
<dbReference type="OrthoDB" id="1749738at2759"/>
<keyword evidence="3" id="KW-1185">Reference proteome</keyword>
<dbReference type="EMBL" id="BKCP01005505">
    <property type="protein sequence ID" value="GER38392.1"/>
    <property type="molecule type" value="Genomic_DNA"/>
</dbReference>
<accession>A0A5A7Q0P3</accession>
<evidence type="ECO:0000313" key="2">
    <source>
        <dbReference type="EMBL" id="GER38392.1"/>
    </source>
</evidence>
<gene>
    <name evidence="2" type="ORF">STAS_14914</name>
</gene>
<evidence type="ECO:0000313" key="3">
    <source>
        <dbReference type="Proteomes" id="UP000325081"/>
    </source>
</evidence>
<evidence type="ECO:0000256" key="1">
    <source>
        <dbReference type="SAM" id="MobiDB-lite"/>
    </source>
</evidence>
<feature type="non-terminal residue" evidence="2">
    <location>
        <position position="1"/>
    </location>
</feature>